<name>A0ACA9P977_9GLOM</name>
<feature type="non-terminal residue" evidence="1">
    <location>
        <position position="1"/>
    </location>
</feature>
<reference evidence="1" key="1">
    <citation type="submission" date="2021-06" db="EMBL/GenBank/DDBJ databases">
        <authorList>
            <person name="Kallberg Y."/>
            <person name="Tangrot J."/>
            <person name="Rosling A."/>
        </authorList>
    </citation>
    <scope>NUCLEOTIDE SEQUENCE</scope>
    <source>
        <strain evidence="1">IL203A</strain>
    </source>
</reference>
<keyword evidence="2" id="KW-1185">Reference proteome</keyword>
<protein>
    <submittedName>
        <fullName evidence="1">1545_t:CDS:1</fullName>
    </submittedName>
</protein>
<evidence type="ECO:0000313" key="1">
    <source>
        <dbReference type="EMBL" id="CAG8698291.1"/>
    </source>
</evidence>
<dbReference type="Proteomes" id="UP000789702">
    <property type="component" value="Unassembled WGS sequence"/>
</dbReference>
<accession>A0ACA9P977</accession>
<organism evidence="1 2">
    <name type="scientific">Dentiscutata heterogama</name>
    <dbReference type="NCBI Taxonomy" id="1316150"/>
    <lineage>
        <taxon>Eukaryota</taxon>
        <taxon>Fungi</taxon>
        <taxon>Fungi incertae sedis</taxon>
        <taxon>Mucoromycota</taxon>
        <taxon>Glomeromycotina</taxon>
        <taxon>Glomeromycetes</taxon>
        <taxon>Diversisporales</taxon>
        <taxon>Gigasporaceae</taxon>
        <taxon>Dentiscutata</taxon>
    </lineage>
</organism>
<comment type="caution">
    <text evidence="1">The sequence shown here is derived from an EMBL/GenBank/DDBJ whole genome shotgun (WGS) entry which is preliminary data.</text>
</comment>
<gene>
    <name evidence="1" type="ORF">DHETER_LOCUS11623</name>
</gene>
<evidence type="ECO:0000313" key="2">
    <source>
        <dbReference type="Proteomes" id="UP000789702"/>
    </source>
</evidence>
<dbReference type="EMBL" id="CAJVPU010026008">
    <property type="protein sequence ID" value="CAG8698291.1"/>
    <property type="molecule type" value="Genomic_DNA"/>
</dbReference>
<sequence>ICQDSTKEIRIALNTPHRRLGCNYNPQTDFVYEHGPTSRNATKFISFGHARGMYRINVWRSIYIVFSDTPYTYIVGSVKNIVSLAFACDLFFFLGCRGEKAGLASSERKNCYRTLLNTELIQRKAIGKKGDAYIRTIGSISMDWAVSEAGHKCEDAVLIRTNFDCLAGYTCRYTKGDPLKVYTDANNFNKSLDVLIEIIYGKLLILKTIEVINSGMDSQNKIAR</sequence>
<proteinExistence type="predicted"/>